<keyword evidence="2" id="KW-0633">Potassium transport</keyword>
<dbReference type="PROSITE" id="PS51201">
    <property type="entry name" value="RCK_N"/>
    <property type="match status" value="2"/>
</dbReference>
<evidence type="ECO:0000259" key="6">
    <source>
        <dbReference type="PROSITE" id="PS51201"/>
    </source>
</evidence>
<feature type="domain" description="RCK C-terminal" evidence="7">
    <location>
        <begin position="367"/>
        <end position="448"/>
    </location>
</feature>
<dbReference type="PRINTS" id="PR00335">
    <property type="entry name" value="KUPTAKETRKA"/>
</dbReference>
<dbReference type="EMBL" id="LAZR01000154">
    <property type="protein sequence ID" value="KKN85836.1"/>
    <property type="molecule type" value="Genomic_DNA"/>
</dbReference>
<comment type="caution">
    <text evidence="8">The sequence shown here is derived from an EMBL/GenBank/DDBJ whole genome shotgun (WGS) entry which is preliminary data.</text>
</comment>
<dbReference type="PANTHER" id="PTHR43833">
    <property type="entry name" value="POTASSIUM CHANNEL PROTEIN 2-RELATED-RELATED"/>
    <property type="match status" value="1"/>
</dbReference>
<dbReference type="PROSITE" id="PS51202">
    <property type="entry name" value="RCK_C"/>
    <property type="match status" value="2"/>
</dbReference>
<proteinExistence type="predicted"/>
<gene>
    <name evidence="8" type="ORF">LCGC14_0274540</name>
</gene>
<dbReference type="InterPro" id="IPR006037">
    <property type="entry name" value="RCK_C"/>
</dbReference>
<dbReference type="Pfam" id="PF02254">
    <property type="entry name" value="TrkA_N"/>
    <property type="match status" value="2"/>
</dbReference>
<feature type="domain" description="RCK C-terminal" evidence="7">
    <location>
        <begin position="140"/>
        <end position="224"/>
    </location>
</feature>
<organism evidence="8">
    <name type="scientific">marine sediment metagenome</name>
    <dbReference type="NCBI Taxonomy" id="412755"/>
    <lineage>
        <taxon>unclassified sequences</taxon>
        <taxon>metagenomes</taxon>
        <taxon>ecological metagenomes</taxon>
    </lineage>
</organism>
<keyword evidence="3" id="KW-0630">Potassium</keyword>
<protein>
    <recommendedName>
        <fullName evidence="9">Trk system potassium uptake protein TrkA</fullName>
    </recommendedName>
</protein>
<dbReference type="InterPro" id="IPR006036">
    <property type="entry name" value="K_uptake_TrkA"/>
</dbReference>
<evidence type="ECO:0000313" key="8">
    <source>
        <dbReference type="EMBL" id="KKN85836.1"/>
    </source>
</evidence>
<dbReference type="InterPro" id="IPR003148">
    <property type="entry name" value="RCK_N"/>
</dbReference>
<evidence type="ECO:0000256" key="4">
    <source>
        <dbReference type="ARBA" id="ARBA00023027"/>
    </source>
</evidence>
<dbReference type="InterPro" id="IPR036291">
    <property type="entry name" value="NAD(P)-bd_dom_sf"/>
</dbReference>
<dbReference type="SUPFAM" id="SSF116726">
    <property type="entry name" value="TrkA C-terminal domain-like"/>
    <property type="match status" value="2"/>
</dbReference>
<dbReference type="Gene3D" id="3.30.70.1450">
    <property type="entry name" value="Regulator of K+ conductance, C-terminal domain"/>
    <property type="match status" value="2"/>
</dbReference>
<evidence type="ECO:0000259" key="7">
    <source>
        <dbReference type="PROSITE" id="PS51202"/>
    </source>
</evidence>
<dbReference type="AlphaFoldDB" id="A0A0F9WIQ4"/>
<reference evidence="8" key="1">
    <citation type="journal article" date="2015" name="Nature">
        <title>Complex archaea that bridge the gap between prokaryotes and eukaryotes.</title>
        <authorList>
            <person name="Spang A."/>
            <person name="Saw J.H."/>
            <person name="Jorgensen S.L."/>
            <person name="Zaremba-Niedzwiedzka K."/>
            <person name="Martijn J."/>
            <person name="Lind A.E."/>
            <person name="van Eijk R."/>
            <person name="Schleper C."/>
            <person name="Guy L."/>
            <person name="Ettema T.J."/>
        </authorList>
    </citation>
    <scope>NUCLEOTIDE SEQUENCE</scope>
</reference>
<evidence type="ECO:0000256" key="1">
    <source>
        <dbReference type="ARBA" id="ARBA00022448"/>
    </source>
</evidence>
<evidence type="ECO:0000256" key="3">
    <source>
        <dbReference type="ARBA" id="ARBA00022958"/>
    </source>
</evidence>
<dbReference type="NCBIfam" id="NF007032">
    <property type="entry name" value="PRK09496.1-4"/>
    <property type="match status" value="1"/>
</dbReference>
<name>A0A0F9WIQ4_9ZZZZ</name>
<dbReference type="GO" id="GO:0015079">
    <property type="term" value="F:potassium ion transmembrane transporter activity"/>
    <property type="evidence" value="ECO:0007669"/>
    <property type="project" value="InterPro"/>
</dbReference>
<feature type="domain" description="RCK N-terminal" evidence="6">
    <location>
        <begin position="1"/>
        <end position="120"/>
    </location>
</feature>
<evidence type="ECO:0008006" key="9">
    <source>
        <dbReference type="Google" id="ProtNLM"/>
    </source>
</evidence>
<evidence type="ECO:0000256" key="5">
    <source>
        <dbReference type="ARBA" id="ARBA00023065"/>
    </source>
</evidence>
<dbReference type="Pfam" id="PF02080">
    <property type="entry name" value="TrkA_C"/>
    <property type="match status" value="2"/>
</dbReference>
<evidence type="ECO:0000256" key="2">
    <source>
        <dbReference type="ARBA" id="ARBA00022538"/>
    </source>
</evidence>
<dbReference type="PANTHER" id="PTHR43833:SF5">
    <property type="entry name" value="TRK SYSTEM POTASSIUM UPTAKE PROTEIN TRKA"/>
    <property type="match status" value="1"/>
</dbReference>
<dbReference type="GO" id="GO:0005886">
    <property type="term" value="C:plasma membrane"/>
    <property type="evidence" value="ECO:0007669"/>
    <property type="project" value="InterPro"/>
</dbReference>
<dbReference type="InterPro" id="IPR036721">
    <property type="entry name" value="RCK_C_sf"/>
</dbReference>
<dbReference type="Gene3D" id="3.40.50.720">
    <property type="entry name" value="NAD(P)-binding Rossmann-like Domain"/>
    <property type="match status" value="2"/>
</dbReference>
<sequence>MKILINGGGGVGWALAEILSHQGHDVTVIEPDIRRADVLRSEMDCHVVVGNGASPATLREAGADSGDIFLAVTDQDEVNLLSCLFAREAGCPRSIARIRNRACVDGSDKAIRALGIDQIINPDEEAAREMVRLLRTPGTTQVTPLADDAVIVAGMMVPGESPFDGKTLAELAEIHDQLRYRVVVIRRDKETLIPTGGDRILAGDEVFIIAEPETVKQVTRAFGPAAGAGQLGRVMILGASELGRNVAAMLQDTCRVKLIDPTGQYAQDASEELQRTLVIEGAGHEMDLLERESLGDMDAFVAATDEEEKNLIACLYAKRLGVPRTLARVERNFYRPFMMTVGVDAAVSARQVTVNAILKYVRAGDIRAVVRMRGVSAEAIELVPGEGAKVLDGPLRTVRFPRGALVGMIVRPEEVVIADGDTQIRAGDHVVVFALDKVVGQVEKLFASSSR</sequence>
<dbReference type="SUPFAM" id="SSF51735">
    <property type="entry name" value="NAD(P)-binding Rossmann-fold domains"/>
    <property type="match status" value="2"/>
</dbReference>
<dbReference type="NCBIfam" id="NF007039">
    <property type="entry name" value="PRK09496.3-2"/>
    <property type="match status" value="1"/>
</dbReference>
<dbReference type="InterPro" id="IPR050721">
    <property type="entry name" value="Trk_Ktr_HKT_K-transport"/>
</dbReference>
<dbReference type="NCBIfam" id="NF007031">
    <property type="entry name" value="PRK09496.1-2"/>
    <property type="match status" value="1"/>
</dbReference>
<accession>A0A0F9WIQ4</accession>
<keyword evidence="4" id="KW-0520">NAD</keyword>
<keyword evidence="5" id="KW-0406">Ion transport</keyword>
<feature type="domain" description="RCK N-terminal" evidence="6">
    <location>
        <begin position="231"/>
        <end position="347"/>
    </location>
</feature>
<keyword evidence="1" id="KW-0813">Transport</keyword>